<reference evidence="2 3" key="1">
    <citation type="submission" date="2019-03" db="EMBL/GenBank/DDBJ databases">
        <title>Genomic Encyclopedia of Type Strains, Phase IV (KMG-IV): sequencing the most valuable type-strain genomes for metagenomic binning, comparative biology and taxonomic classification.</title>
        <authorList>
            <person name="Goeker M."/>
        </authorList>
    </citation>
    <scope>NUCLEOTIDE SEQUENCE [LARGE SCALE GENOMIC DNA]</scope>
    <source>
        <strain evidence="2 3">DSM 18401</strain>
    </source>
</reference>
<gene>
    <name evidence="2" type="ORF">EV665_102479</name>
</gene>
<dbReference type="EMBL" id="SLVX01000002">
    <property type="protein sequence ID" value="TCN47955.1"/>
    <property type="molecule type" value="Genomic_DNA"/>
</dbReference>
<name>A0A4R2D2V5_SHIGR</name>
<dbReference type="AlphaFoldDB" id="A0A4R2D2V5"/>
<keyword evidence="1" id="KW-1133">Transmembrane helix</keyword>
<accession>A0A4R2D2V5</accession>
<keyword evidence="3" id="KW-1185">Reference proteome</keyword>
<proteinExistence type="predicted"/>
<evidence type="ECO:0000313" key="3">
    <source>
        <dbReference type="Proteomes" id="UP000295351"/>
    </source>
</evidence>
<keyword evidence="1" id="KW-0472">Membrane</keyword>
<protein>
    <submittedName>
        <fullName evidence="2">Uncharacterized protein</fullName>
    </submittedName>
</protein>
<evidence type="ECO:0000256" key="1">
    <source>
        <dbReference type="SAM" id="Phobius"/>
    </source>
</evidence>
<feature type="transmembrane region" description="Helical" evidence="1">
    <location>
        <begin position="12"/>
        <end position="37"/>
    </location>
</feature>
<sequence length="43" mass="4429">MTTLFCFVAVDIVVPLLVIAAGVAVSEIVFAAGDLLAPKRRAA</sequence>
<evidence type="ECO:0000313" key="2">
    <source>
        <dbReference type="EMBL" id="TCN47955.1"/>
    </source>
</evidence>
<dbReference type="Proteomes" id="UP000295351">
    <property type="component" value="Unassembled WGS sequence"/>
</dbReference>
<keyword evidence="1" id="KW-0812">Transmembrane</keyword>
<dbReference type="RefSeq" id="WP_256388511.1">
    <property type="nucleotide sequence ID" value="NZ_BAABEI010000012.1"/>
</dbReference>
<organism evidence="2 3">
    <name type="scientific">Shinella granuli</name>
    <dbReference type="NCBI Taxonomy" id="323621"/>
    <lineage>
        <taxon>Bacteria</taxon>
        <taxon>Pseudomonadati</taxon>
        <taxon>Pseudomonadota</taxon>
        <taxon>Alphaproteobacteria</taxon>
        <taxon>Hyphomicrobiales</taxon>
        <taxon>Rhizobiaceae</taxon>
        <taxon>Shinella</taxon>
    </lineage>
</organism>
<comment type="caution">
    <text evidence="2">The sequence shown here is derived from an EMBL/GenBank/DDBJ whole genome shotgun (WGS) entry which is preliminary data.</text>
</comment>